<name>A0AAD4F7E0_9PEZI</name>
<feature type="transmembrane region" description="Helical" evidence="1">
    <location>
        <begin position="66"/>
        <end position="88"/>
    </location>
</feature>
<comment type="caution">
    <text evidence="2">The sequence shown here is derived from an EMBL/GenBank/DDBJ whole genome shotgun (WGS) entry which is preliminary data.</text>
</comment>
<gene>
    <name evidence="2" type="ORF">NEMBOFW57_004146</name>
</gene>
<proteinExistence type="predicted"/>
<evidence type="ECO:0000313" key="2">
    <source>
        <dbReference type="EMBL" id="KAG7294084.1"/>
    </source>
</evidence>
<reference evidence="2" key="1">
    <citation type="submission" date="2023-02" db="EMBL/GenBank/DDBJ databases">
        <authorList>
            <person name="Palmer J.M."/>
        </authorList>
    </citation>
    <scope>NUCLEOTIDE SEQUENCE</scope>
    <source>
        <strain evidence="2">FW57</strain>
    </source>
</reference>
<protein>
    <submittedName>
        <fullName evidence="2">Uncharacterized protein</fullName>
    </submittedName>
</protein>
<accession>A0AAD4F7E0</accession>
<sequence length="247" mass="27441">MSPPYVVGDSSPFLKRVLIPFWIIRILIMLVQIGLYALVVAGLGVFKDDVERLYAEYNTKLNYNAVLATSCIIMAIILLCLILDIVCIVKRARRTLSPPFFLGVNIAQSVFYIVNFILTMIGARNGALSIGIGVLILLSFLGLLIYASVVFHQYRTGALRGTYVQTNNPEVHNLVANTGYPQRSSYHQDYPKTDYHYDQQAVAHQAHAYGGQGYAAPQAYEPYSHQQTTAQAPGGEQVYEMNQRSAA</sequence>
<dbReference type="Proteomes" id="UP001197093">
    <property type="component" value="Unassembled WGS sequence"/>
</dbReference>
<evidence type="ECO:0000256" key="1">
    <source>
        <dbReference type="SAM" id="Phobius"/>
    </source>
</evidence>
<dbReference type="AlphaFoldDB" id="A0AAD4F7E0"/>
<feature type="transmembrane region" description="Helical" evidence="1">
    <location>
        <begin position="127"/>
        <end position="151"/>
    </location>
</feature>
<keyword evidence="1" id="KW-0472">Membrane</keyword>
<organism evidence="2 3">
    <name type="scientific">Staphylotrichum longicolle</name>
    <dbReference type="NCBI Taxonomy" id="669026"/>
    <lineage>
        <taxon>Eukaryota</taxon>
        <taxon>Fungi</taxon>
        <taxon>Dikarya</taxon>
        <taxon>Ascomycota</taxon>
        <taxon>Pezizomycotina</taxon>
        <taxon>Sordariomycetes</taxon>
        <taxon>Sordariomycetidae</taxon>
        <taxon>Sordariales</taxon>
        <taxon>Chaetomiaceae</taxon>
        <taxon>Staphylotrichum</taxon>
    </lineage>
</organism>
<feature type="transmembrane region" description="Helical" evidence="1">
    <location>
        <begin position="100"/>
        <end position="121"/>
    </location>
</feature>
<evidence type="ECO:0000313" key="3">
    <source>
        <dbReference type="Proteomes" id="UP001197093"/>
    </source>
</evidence>
<keyword evidence="1" id="KW-1133">Transmembrane helix</keyword>
<feature type="transmembrane region" description="Helical" evidence="1">
    <location>
        <begin position="21"/>
        <end position="46"/>
    </location>
</feature>
<keyword evidence="3" id="KW-1185">Reference proteome</keyword>
<keyword evidence="1" id="KW-0812">Transmembrane</keyword>
<dbReference type="EMBL" id="JAHCVI010000001">
    <property type="protein sequence ID" value="KAG7294084.1"/>
    <property type="molecule type" value="Genomic_DNA"/>
</dbReference>